<dbReference type="SUPFAM" id="SSF51182">
    <property type="entry name" value="RmlC-like cupins"/>
    <property type="match status" value="1"/>
</dbReference>
<organism evidence="2 3">
    <name type="scientific">Streptomyces alfalfae</name>
    <dbReference type="NCBI Taxonomy" id="1642299"/>
    <lineage>
        <taxon>Bacteria</taxon>
        <taxon>Bacillati</taxon>
        <taxon>Actinomycetota</taxon>
        <taxon>Actinomycetes</taxon>
        <taxon>Kitasatosporales</taxon>
        <taxon>Streptomycetaceae</taxon>
        <taxon>Streptomyces</taxon>
    </lineage>
</organism>
<evidence type="ECO:0000259" key="1">
    <source>
        <dbReference type="Pfam" id="PF07883"/>
    </source>
</evidence>
<protein>
    <submittedName>
        <fullName evidence="2">Cupin domain-containing protein</fullName>
    </submittedName>
</protein>
<dbReference type="Pfam" id="PF07883">
    <property type="entry name" value="Cupin_2"/>
    <property type="match status" value="1"/>
</dbReference>
<accession>A0A7T4U0T7</accession>
<gene>
    <name evidence="2" type="ORF">I8755_33120</name>
</gene>
<evidence type="ECO:0000313" key="3">
    <source>
        <dbReference type="Proteomes" id="UP000596130"/>
    </source>
</evidence>
<dbReference type="EMBL" id="CP065959">
    <property type="protein sequence ID" value="QQC92674.1"/>
    <property type="molecule type" value="Genomic_DNA"/>
</dbReference>
<dbReference type="InterPro" id="IPR013096">
    <property type="entry name" value="Cupin_2"/>
</dbReference>
<evidence type="ECO:0000313" key="2">
    <source>
        <dbReference type="EMBL" id="QQC92674.1"/>
    </source>
</evidence>
<name>A0A7T4U0T7_9ACTN</name>
<dbReference type="AlphaFoldDB" id="A0A7T4U0T7"/>
<dbReference type="RefSeq" id="WP_198504341.1">
    <property type="nucleotide sequence ID" value="NZ_CP065959.1"/>
</dbReference>
<dbReference type="Proteomes" id="UP000596130">
    <property type="component" value="Chromosome"/>
</dbReference>
<proteinExistence type="predicted"/>
<reference evidence="2 3" key="1">
    <citation type="submission" date="2020-12" db="EMBL/GenBank/DDBJ databases">
        <title>Identification and biosynthesis of polyene macrolides produced by Streptomyces alfalfae Men-myco-93-63.</title>
        <authorList>
            <person name="Liu D."/>
            <person name="Li Y."/>
            <person name="Liu L."/>
            <person name="Han X."/>
            <person name="Shen F."/>
        </authorList>
    </citation>
    <scope>NUCLEOTIDE SEQUENCE [LARGE SCALE GENOMIC DNA]</scope>
    <source>
        <strain evidence="2 3">Men-myco-93-63</strain>
    </source>
</reference>
<feature type="domain" description="Cupin type-2" evidence="1">
    <location>
        <begin position="55"/>
        <end position="125"/>
    </location>
</feature>
<sequence>MAEADDPRSSEDALRAAFPPDQAPAAHHVPLARGLLREALPDLAKDVTYVTVRKIVLPPGGTTEWHYHPGRLLIVVDQGVLTHTYADLDVETITAGSCFVEARGPEHAHIGTNLGDTPLVMHAVYFQPGPESPLAVQVPAPVDPPRRAP</sequence>
<dbReference type="Gene3D" id="2.60.120.10">
    <property type="entry name" value="Jelly Rolls"/>
    <property type="match status" value="1"/>
</dbReference>
<dbReference type="InterPro" id="IPR011051">
    <property type="entry name" value="RmlC_Cupin_sf"/>
</dbReference>
<dbReference type="InterPro" id="IPR014710">
    <property type="entry name" value="RmlC-like_jellyroll"/>
</dbReference>